<dbReference type="GO" id="GO:0008757">
    <property type="term" value="F:S-adenosylmethionine-dependent methyltransferase activity"/>
    <property type="evidence" value="ECO:0007669"/>
    <property type="project" value="UniProtKB-ARBA"/>
</dbReference>
<dbReference type="PANTHER" id="PTHR14614">
    <property type="entry name" value="HEPATOCELLULAR CARCINOMA-ASSOCIATED ANTIGEN"/>
    <property type="match status" value="1"/>
</dbReference>
<accession>A0A9P4TJH9</accession>
<dbReference type="PANTHER" id="PTHR14614:SF132">
    <property type="entry name" value="PROTEIN-LYSINE METHYLTRANSFERASE C42C1.13"/>
    <property type="match status" value="1"/>
</dbReference>
<sequence>MRYVRFLKTPRITTEKGTNKSSVYCLINITSDLGDSTLPYDASLVAELISPERDFQGDEVLVERSLEWTAEMRTLAVTLPLKQWHTSGPLRVRVGVHSKAHFDTFEELCNPESHGIVSAWSAEFNSKGNKEAVKLVERRFKIANRTIKVWEETGESIARHLWDAGITLSCQITQLTTSKQSELAKALGFSSRILNSTLGVLELGTGCGIVGMTLAALLPNCQVTLTDLPEAQEIVERNISGLSTDLRNGSSLAFEELNWDAELPAWLLQSRTKTELVLASDCTYNSDSSPALVNTLRRLADANRKIVVGIAMKMRHDSELVFFDLMNDAGFEETALLDWSLPGDVNLGEDKVYLHVYHLTS</sequence>
<dbReference type="SUPFAM" id="SSF53335">
    <property type="entry name" value="S-adenosyl-L-methionine-dependent methyltransferases"/>
    <property type="match status" value="2"/>
</dbReference>
<dbReference type="Proteomes" id="UP000801428">
    <property type="component" value="Unassembled WGS sequence"/>
</dbReference>
<dbReference type="InterPro" id="IPR019410">
    <property type="entry name" value="Methyltransf_16"/>
</dbReference>
<evidence type="ECO:0000313" key="2">
    <source>
        <dbReference type="Proteomes" id="UP000801428"/>
    </source>
</evidence>
<organism evidence="1 2">
    <name type="scientific">Curvularia kusanoi</name>
    <name type="common">Cochliobolus kusanoi</name>
    <dbReference type="NCBI Taxonomy" id="90978"/>
    <lineage>
        <taxon>Eukaryota</taxon>
        <taxon>Fungi</taxon>
        <taxon>Dikarya</taxon>
        <taxon>Ascomycota</taxon>
        <taxon>Pezizomycotina</taxon>
        <taxon>Dothideomycetes</taxon>
        <taxon>Pleosporomycetidae</taxon>
        <taxon>Pleosporales</taxon>
        <taxon>Pleosporineae</taxon>
        <taxon>Pleosporaceae</taxon>
        <taxon>Curvularia</taxon>
    </lineage>
</organism>
<gene>
    <name evidence="1" type="ORF">E8E13_007269</name>
</gene>
<proteinExistence type="predicted"/>
<dbReference type="EMBL" id="SWKU01000006">
    <property type="protein sequence ID" value="KAF3005776.1"/>
    <property type="molecule type" value="Genomic_DNA"/>
</dbReference>
<reference evidence="1" key="1">
    <citation type="submission" date="2019-04" db="EMBL/GenBank/DDBJ databases">
        <title>Sequencing of skin fungus with MAO and IRED activity.</title>
        <authorList>
            <person name="Marsaioli A.J."/>
            <person name="Bonatto J.M.C."/>
            <person name="Reis Junior O."/>
        </authorList>
    </citation>
    <scope>NUCLEOTIDE SEQUENCE</scope>
    <source>
        <strain evidence="1">30M1</strain>
    </source>
</reference>
<dbReference type="Gene3D" id="3.40.50.150">
    <property type="entry name" value="Vaccinia Virus protein VP39"/>
    <property type="match status" value="1"/>
</dbReference>
<dbReference type="Pfam" id="PF10294">
    <property type="entry name" value="Methyltransf_16"/>
    <property type="match status" value="1"/>
</dbReference>
<keyword evidence="2" id="KW-1185">Reference proteome</keyword>
<evidence type="ECO:0000313" key="1">
    <source>
        <dbReference type="EMBL" id="KAF3005776.1"/>
    </source>
</evidence>
<dbReference type="GO" id="GO:0005829">
    <property type="term" value="C:cytosol"/>
    <property type="evidence" value="ECO:0007669"/>
    <property type="project" value="TreeGrafter"/>
</dbReference>
<dbReference type="OrthoDB" id="413520at2759"/>
<protein>
    <submittedName>
        <fullName evidence="1">Uncharacterized protein</fullName>
    </submittedName>
</protein>
<name>A0A9P4TJH9_CURKU</name>
<dbReference type="InterPro" id="IPR029063">
    <property type="entry name" value="SAM-dependent_MTases_sf"/>
</dbReference>
<dbReference type="AlphaFoldDB" id="A0A9P4TJH9"/>
<comment type="caution">
    <text evidence="1">The sequence shown here is derived from an EMBL/GenBank/DDBJ whole genome shotgun (WGS) entry which is preliminary data.</text>
</comment>